<evidence type="ECO:0000313" key="2">
    <source>
        <dbReference type="Proteomes" id="UP000254191"/>
    </source>
</evidence>
<organism evidence="1 2">
    <name type="scientific">Proteus mirabilis</name>
    <dbReference type="NCBI Taxonomy" id="584"/>
    <lineage>
        <taxon>Bacteria</taxon>
        <taxon>Pseudomonadati</taxon>
        <taxon>Pseudomonadota</taxon>
        <taxon>Gammaproteobacteria</taxon>
        <taxon>Enterobacterales</taxon>
        <taxon>Morganellaceae</taxon>
        <taxon>Proteus</taxon>
    </lineage>
</organism>
<dbReference type="Proteomes" id="UP000254191">
    <property type="component" value="Unassembled WGS sequence"/>
</dbReference>
<evidence type="ECO:0000313" key="1">
    <source>
        <dbReference type="EMBL" id="SUC20102.1"/>
    </source>
</evidence>
<gene>
    <name evidence="1" type="primary">nqrC_1</name>
    <name evidence="1" type="ORF">NCTC11938_01636</name>
</gene>
<proteinExistence type="predicted"/>
<name>A0A379FI51_PROMI</name>
<dbReference type="EC" id="1.6.5.-" evidence="1"/>
<dbReference type="GO" id="GO:0016491">
    <property type="term" value="F:oxidoreductase activity"/>
    <property type="evidence" value="ECO:0007669"/>
    <property type="project" value="UniProtKB-KW"/>
</dbReference>
<dbReference type="EMBL" id="UGTS01000004">
    <property type="protein sequence ID" value="SUC20102.1"/>
    <property type="molecule type" value="Genomic_DNA"/>
</dbReference>
<accession>A0A379FI51</accession>
<dbReference type="AlphaFoldDB" id="A0A379FI51"/>
<sequence>MEGTVEGKRLLNEEGVPAIKIVRGGHQIVLMVLMAFQVQP</sequence>
<protein>
    <submittedName>
        <fullName evidence="1">Na(+)-translocating NADH-quinone reductase subunit C</fullName>
        <ecNumber evidence="1">1.6.5.-</ecNumber>
    </submittedName>
</protein>
<keyword evidence="1" id="KW-0560">Oxidoreductase</keyword>
<reference evidence="1 2" key="1">
    <citation type="submission" date="2018-06" db="EMBL/GenBank/DDBJ databases">
        <authorList>
            <consortium name="Pathogen Informatics"/>
            <person name="Doyle S."/>
        </authorList>
    </citation>
    <scope>NUCLEOTIDE SEQUENCE [LARGE SCALE GENOMIC DNA]</scope>
    <source>
        <strain evidence="1 2">NCTC11938</strain>
    </source>
</reference>